<evidence type="ECO:0000256" key="1">
    <source>
        <dbReference type="SAM" id="MobiDB-lite"/>
    </source>
</evidence>
<feature type="compositionally biased region" description="Basic and acidic residues" evidence="1">
    <location>
        <begin position="85"/>
        <end position="96"/>
    </location>
</feature>
<accession>A0A0A9BP87</accession>
<feature type="compositionally biased region" description="Polar residues" evidence="1">
    <location>
        <begin position="75"/>
        <end position="84"/>
    </location>
</feature>
<sequence>MGGRGAEVVGGVENDSVRLNTTPSIAAVWIPAKIDSIRRRTESNWAGVASNPLGSAAFPRTSSPPARKSRMCSGVRNSIGTTTRGDNHKENNYFKG</sequence>
<evidence type="ECO:0000313" key="2">
    <source>
        <dbReference type="EMBL" id="JAD65141.1"/>
    </source>
</evidence>
<reference evidence="2" key="1">
    <citation type="submission" date="2014-09" db="EMBL/GenBank/DDBJ databases">
        <authorList>
            <person name="Magalhaes I.L.F."/>
            <person name="Oliveira U."/>
            <person name="Santos F.R."/>
            <person name="Vidigal T.H.D.A."/>
            <person name="Brescovit A.D."/>
            <person name="Santos A.J."/>
        </authorList>
    </citation>
    <scope>NUCLEOTIDE SEQUENCE</scope>
    <source>
        <tissue evidence="2">Shoot tissue taken approximately 20 cm above the soil surface</tissue>
    </source>
</reference>
<dbReference type="AlphaFoldDB" id="A0A0A9BP87"/>
<dbReference type="EMBL" id="GBRH01232754">
    <property type="protein sequence ID" value="JAD65141.1"/>
    <property type="molecule type" value="Transcribed_RNA"/>
</dbReference>
<feature type="region of interest" description="Disordered" evidence="1">
    <location>
        <begin position="52"/>
        <end position="96"/>
    </location>
</feature>
<reference evidence="2" key="2">
    <citation type="journal article" date="2015" name="Data Brief">
        <title>Shoot transcriptome of the giant reed, Arundo donax.</title>
        <authorList>
            <person name="Barrero R.A."/>
            <person name="Guerrero F.D."/>
            <person name="Moolhuijzen P."/>
            <person name="Goolsby J.A."/>
            <person name="Tidwell J."/>
            <person name="Bellgard S.E."/>
            <person name="Bellgard M.I."/>
        </authorList>
    </citation>
    <scope>NUCLEOTIDE SEQUENCE</scope>
    <source>
        <tissue evidence="2">Shoot tissue taken approximately 20 cm above the soil surface</tissue>
    </source>
</reference>
<protein>
    <submittedName>
        <fullName evidence="2">Uncharacterized protein</fullName>
    </submittedName>
</protein>
<organism evidence="2">
    <name type="scientific">Arundo donax</name>
    <name type="common">Giant reed</name>
    <name type="synonym">Donax arundinaceus</name>
    <dbReference type="NCBI Taxonomy" id="35708"/>
    <lineage>
        <taxon>Eukaryota</taxon>
        <taxon>Viridiplantae</taxon>
        <taxon>Streptophyta</taxon>
        <taxon>Embryophyta</taxon>
        <taxon>Tracheophyta</taxon>
        <taxon>Spermatophyta</taxon>
        <taxon>Magnoliopsida</taxon>
        <taxon>Liliopsida</taxon>
        <taxon>Poales</taxon>
        <taxon>Poaceae</taxon>
        <taxon>PACMAD clade</taxon>
        <taxon>Arundinoideae</taxon>
        <taxon>Arundineae</taxon>
        <taxon>Arundo</taxon>
    </lineage>
</organism>
<name>A0A0A9BP87_ARUDO</name>
<proteinExistence type="predicted"/>